<dbReference type="Proteomes" id="UP000185934">
    <property type="component" value="Chromosome"/>
</dbReference>
<dbReference type="InterPro" id="IPR016024">
    <property type="entry name" value="ARM-type_fold"/>
</dbReference>
<evidence type="ECO:0000313" key="2">
    <source>
        <dbReference type="Proteomes" id="UP000185934"/>
    </source>
</evidence>
<keyword evidence="2" id="KW-1185">Reference proteome</keyword>
<dbReference type="Gene3D" id="1.25.10.10">
    <property type="entry name" value="Leucine-rich Repeat Variant"/>
    <property type="match status" value="1"/>
</dbReference>
<accession>A0A1P8F7P3</accession>
<reference evidence="2" key="1">
    <citation type="submission" date="2016-11" db="EMBL/GenBank/DDBJ databases">
        <title>Dehalogenimonas formicexedens sp. nov., a chlorinated alkane respiring bacterium isolated from contaminated groundwater.</title>
        <authorList>
            <person name="Key T.A."/>
            <person name="Bowman K.S."/>
            <person name="Lee I."/>
            <person name="Chun J."/>
            <person name="Albuquerque L."/>
            <person name="da Costa M.S."/>
            <person name="Rainey F.A."/>
            <person name="Moe W.M."/>
        </authorList>
    </citation>
    <scope>NUCLEOTIDE SEQUENCE [LARGE SCALE GENOMIC DNA]</scope>
    <source>
        <strain evidence="2">NSZ-14</strain>
    </source>
</reference>
<dbReference type="InterPro" id="IPR004155">
    <property type="entry name" value="PBS_lyase_HEAT"/>
</dbReference>
<dbReference type="STRING" id="1839801.Dform_01136"/>
<evidence type="ECO:0000313" key="1">
    <source>
        <dbReference type="EMBL" id="APV44470.1"/>
    </source>
</evidence>
<dbReference type="SMART" id="SM00567">
    <property type="entry name" value="EZ_HEAT"/>
    <property type="match status" value="3"/>
</dbReference>
<dbReference type="Pfam" id="PF13646">
    <property type="entry name" value="HEAT_2"/>
    <property type="match status" value="1"/>
</dbReference>
<dbReference type="InterPro" id="IPR011989">
    <property type="entry name" value="ARM-like"/>
</dbReference>
<name>A0A1P8F7P3_9CHLR</name>
<dbReference type="KEGG" id="dfo:Dform_01136"/>
<dbReference type="OrthoDB" id="145219at2"/>
<sequence>MVQENHNLDTLIDIVQNSNVESEILHAIHALGELKDGKAVEPLLMALKPQPLSSDADYRIQCELLFALGEIEDKRATKKLLELLINKSQELRIRITAAMALGRINDDTAVKSMAYVLADGREDESVRRYVFNALIKYPGNVAARQIIEYIKTHPEVLADG</sequence>
<dbReference type="EMBL" id="CP018258">
    <property type="protein sequence ID" value="APV44470.1"/>
    <property type="molecule type" value="Genomic_DNA"/>
</dbReference>
<dbReference type="RefSeq" id="WP_076004148.1">
    <property type="nucleotide sequence ID" value="NZ_CP018258.1"/>
</dbReference>
<gene>
    <name evidence="1" type="ORF">Dform_01136</name>
</gene>
<dbReference type="SUPFAM" id="SSF48371">
    <property type="entry name" value="ARM repeat"/>
    <property type="match status" value="1"/>
</dbReference>
<protein>
    <submittedName>
        <fullName evidence="1">HEAT repeat-containing protein</fullName>
    </submittedName>
</protein>
<dbReference type="PANTHER" id="PTHR12697">
    <property type="entry name" value="PBS LYASE HEAT-LIKE PROTEIN"/>
    <property type="match status" value="1"/>
</dbReference>
<dbReference type="GO" id="GO:0016491">
    <property type="term" value="F:oxidoreductase activity"/>
    <property type="evidence" value="ECO:0007669"/>
    <property type="project" value="TreeGrafter"/>
</dbReference>
<organism evidence="1 2">
    <name type="scientific">Dehalogenimonas formicexedens</name>
    <dbReference type="NCBI Taxonomy" id="1839801"/>
    <lineage>
        <taxon>Bacteria</taxon>
        <taxon>Bacillati</taxon>
        <taxon>Chloroflexota</taxon>
        <taxon>Dehalococcoidia</taxon>
        <taxon>Dehalococcoidales</taxon>
        <taxon>Dehalococcoidaceae</taxon>
        <taxon>Dehalogenimonas</taxon>
    </lineage>
</organism>
<dbReference type="PANTHER" id="PTHR12697:SF5">
    <property type="entry name" value="DEOXYHYPUSINE HYDROXYLASE"/>
    <property type="match status" value="1"/>
</dbReference>
<proteinExistence type="predicted"/>
<dbReference type="AlphaFoldDB" id="A0A1P8F7P3"/>